<dbReference type="Proteomes" id="UP000325122">
    <property type="component" value="Unassembled WGS sequence"/>
</dbReference>
<evidence type="ECO:0000256" key="1">
    <source>
        <dbReference type="ARBA" id="ARBA00010515"/>
    </source>
</evidence>
<proteinExistence type="inferred from homology"/>
<evidence type="ECO:0000259" key="3">
    <source>
        <dbReference type="Pfam" id="PF07859"/>
    </source>
</evidence>
<dbReference type="RefSeq" id="WP_150023500.1">
    <property type="nucleotide sequence ID" value="NZ_VWOJ01000003.1"/>
</dbReference>
<feature type="domain" description="Alpha/beta hydrolase fold-3" evidence="3">
    <location>
        <begin position="78"/>
        <end position="280"/>
    </location>
</feature>
<dbReference type="PANTHER" id="PTHR48081">
    <property type="entry name" value="AB HYDROLASE SUPERFAMILY PROTEIN C4A8.06C"/>
    <property type="match status" value="1"/>
</dbReference>
<dbReference type="InterPro" id="IPR013094">
    <property type="entry name" value="AB_hydrolase_3"/>
</dbReference>
<dbReference type="PROSITE" id="PS01173">
    <property type="entry name" value="LIPASE_GDXG_HIS"/>
    <property type="match status" value="1"/>
</dbReference>
<dbReference type="AlphaFoldDB" id="A0A5M6ZC11"/>
<protein>
    <submittedName>
        <fullName evidence="4">Alpha/beta hydrolase</fullName>
    </submittedName>
</protein>
<gene>
    <name evidence="4" type="ORF">F1654_10460</name>
</gene>
<evidence type="ECO:0000313" key="5">
    <source>
        <dbReference type="Proteomes" id="UP000325122"/>
    </source>
</evidence>
<dbReference type="SUPFAM" id="SSF53474">
    <property type="entry name" value="alpha/beta-Hydrolases"/>
    <property type="match status" value="1"/>
</dbReference>
<dbReference type="InterPro" id="IPR002168">
    <property type="entry name" value="Lipase_GDXG_HIS_AS"/>
</dbReference>
<name>A0A5M6ZC11_9PROT</name>
<comment type="caution">
    <text evidence="4">The sequence shown here is derived from an EMBL/GenBank/DDBJ whole genome shotgun (WGS) entry which is preliminary data.</text>
</comment>
<dbReference type="InterPro" id="IPR029058">
    <property type="entry name" value="AB_hydrolase_fold"/>
</dbReference>
<keyword evidence="2 4" id="KW-0378">Hydrolase</keyword>
<accession>A0A5M6ZC11</accession>
<organism evidence="4 5">
    <name type="scientific">Alkalicaulis satelles</name>
    <dbReference type="NCBI Taxonomy" id="2609175"/>
    <lineage>
        <taxon>Bacteria</taxon>
        <taxon>Pseudomonadati</taxon>
        <taxon>Pseudomonadota</taxon>
        <taxon>Alphaproteobacteria</taxon>
        <taxon>Maricaulales</taxon>
        <taxon>Maricaulaceae</taxon>
        <taxon>Alkalicaulis</taxon>
    </lineage>
</organism>
<dbReference type="EMBL" id="VWOJ01000003">
    <property type="protein sequence ID" value="KAA5802249.1"/>
    <property type="molecule type" value="Genomic_DNA"/>
</dbReference>
<dbReference type="Gene3D" id="3.40.50.1820">
    <property type="entry name" value="alpha/beta hydrolase"/>
    <property type="match status" value="1"/>
</dbReference>
<dbReference type="GO" id="GO:0016787">
    <property type="term" value="F:hydrolase activity"/>
    <property type="evidence" value="ECO:0007669"/>
    <property type="project" value="UniProtKB-KW"/>
</dbReference>
<sequence length="305" mass="32575">MSDTNVLDKWLDDSGVRELFSPQRTTKAMRDALERASTIIEIAPPPVELCEDITLPGAAGPMAARVYRPYDALDGAGLIYFHGGGFMVGSLDTHHALCQRLAAVSGVRVCAVDYRLAPEHPFPAAVDDADAALAAAFDGALEAYGFAPSRLSVGGDSAGGNLAAGLAQRLRGRIVFQLLIYPLLQLAAVKKPRPRWQEGPILSQLILEDIVKLYLAGADVSDLRASPLFENDLRGVAPAHILAAEFDPLMEEDRAYADRLSASGVPASFKLWNGAPHGFLNMSRIAPACIPAIEHAGRALGHAYK</sequence>
<comment type="similarity">
    <text evidence="1">Belongs to the 'GDXG' lipolytic enzyme family.</text>
</comment>
<keyword evidence="5" id="KW-1185">Reference proteome</keyword>
<dbReference type="Pfam" id="PF07859">
    <property type="entry name" value="Abhydrolase_3"/>
    <property type="match status" value="1"/>
</dbReference>
<dbReference type="PANTHER" id="PTHR48081:SF8">
    <property type="entry name" value="ALPHA_BETA HYDROLASE FOLD-3 DOMAIN-CONTAINING PROTEIN-RELATED"/>
    <property type="match status" value="1"/>
</dbReference>
<evidence type="ECO:0000256" key="2">
    <source>
        <dbReference type="ARBA" id="ARBA00022801"/>
    </source>
</evidence>
<evidence type="ECO:0000313" key="4">
    <source>
        <dbReference type="EMBL" id="KAA5802249.1"/>
    </source>
</evidence>
<reference evidence="4 5" key="1">
    <citation type="submission" date="2019-09" db="EMBL/GenBank/DDBJ databases">
        <authorList>
            <person name="Kevbrin V."/>
            <person name="Grouzdev D.S."/>
        </authorList>
    </citation>
    <scope>NUCLEOTIDE SEQUENCE [LARGE SCALE GENOMIC DNA]</scope>
    <source>
        <strain evidence="4 5">G-192</strain>
    </source>
</reference>
<dbReference type="InterPro" id="IPR050300">
    <property type="entry name" value="GDXG_lipolytic_enzyme"/>
</dbReference>